<evidence type="ECO:0000313" key="2">
    <source>
        <dbReference type="Proteomes" id="UP001214530"/>
    </source>
</evidence>
<dbReference type="AlphaFoldDB" id="A0AAJ5W5S6"/>
<name>A0AAJ5W5S6_9SPHI</name>
<accession>A0AAJ5W5S6</accession>
<proteinExistence type="predicted"/>
<reference evidence="1" key="1">
    <citation type="submission" date="2023-03" db="EMBL/GenBank/DDBJ databases">
        <title>Andean soil-derived lignocellulolytic bacterial consortium as a source of novel taxa and putative plastic-active enzymes.</title>
        <authorList>
            <person name="Diaz-Garcia L."/>
            <person name="Chuvochina M."/>
            <person name="Feuerriegel G."/>
            <person name="Bunk B."/>
            <person name="Sproer C."/>
            <person name="Streit W.R."/>
            <person name="Rodriguez L.M."/>
            <person name="Overmann J."/>
            <person name="Jimenez D.J."/>
        </authorList>
    </citation>
    <scope>NUCLEOTIDE SEQUENCE</scope>
    <source>
        <strain evidence="1">MAG 3858</strain>
    </source>
</reference>
<sequence>MATINFFMGMLCLGIVSRGSMPGCNFITFDKYNYGKSRNRTAIIEIARKEIGVRESGHNSGQRISEYLNYVGFKQAAPWCAAFVSWCHKEVGLPEPRSAWSPALFPLRRLARDRLPGMVIGIYFPSINRIGHVGLIEQVHGSLIFSIEGNTNIAGSREGDAVMRKVRHKRTIAKYADWL</sequence>
<gene>
    <name evidence="1" type="ORF">P0Y49_13360</name>
</gene>
<dbReference type="Proteomes" id="UP001214530">
    <property type="component" value="Chromosome"/>
</dbReference>
<evidence type="ECO:0000313" key="1">
    <source>
        <dbReference type="EMBL" id="WEK17786.1"/>
    </source>
</evidence>
<protein>
    <submittedName>
        <fullName evidence="1">Peptidoglycan-binding protein</fullName>
    </submittedName>
</protein>
<dbReference type="EMBL" id="CP119313">
    <property type="protein sequence ID" value="WEK17786.1"/>
    <property type="molecule type" value="Genomic_DNA"/>
</dbReference>
<organism evidence="1 2">
    <name type="scientific">Candidatus Pedobacter colombiensis</name>
    <dbReference type="NCBI Taxonomy" id="3121371"/>
    <lineage>
        <taxon>Bacteria</taxon>
        <taxon>Pseudomonadati</taxon>
        <taxon>Bacteroidota</taxon>
        <taxon>Sphingobacteriia</taxon>
        <taxon>Sphingobacteriales</taxon>
        <taxon>Sphingobacteriaceae</taxon>
        <taxon>Pedobacter</taxon>
    </lineage>
</organism>